<gene>
    <name evidence="1" type="ORF">L6452_39019</name>
</gene>
<proteinExistence type="predicted"/>
<keyword evidence="2" id="KW-1185">Reference proteome</keyword>
<dbReference type="Proteomes" id="UP001055879">
    <property type="component" value="Linkage Group LG15"/>
</dbReference>
<reference evidence="1 2" key="2">
    <citation type="journal article" date="2022" name="Mol. Ecol. Resour.">
        <title>The genomes of chicory, endive, great burdock and yacon provide insights into Asteraceae paleo-polyploidization history and plant inulin production.</title>
        <authorList>
            <person name="Fan W."/>
            <person name="Wang S."/>
            <person name="Wang H."/>
            <person name="Wang A."/>
            <person name="Jiang F."/>
            <person name="Liu H."/>
            <person name="Zhao H."/>
            <person name="Xu D."/>
            <person name="Zhang Y."/>
        </authorList>
    </citation>
    <scope>NUCLEOTIDE SEQUENCE [LARGE SCALE GENOMIC DNA]</scope>
    <source>
        <strain evidence="2">cv. Niubang</strain>
    </source>
</reference>
<organism evidence="1 2">
    <name type="scientific">Arctium lappa</name>
    <name type="common">Greater burdock</name>
    <name type="synonym">Lappa major</name>
    <dbReference type="NCBI Taxonomy" id="4217"/>
    <lineage>
        <taxon>Eukaryota</taxon>
        <taxon>Viridiplantae</taxon>
        <taxon>Streptophyta</taxon>
        <taxon>Embryophyta</taxon>
        <taxon>Tracheophyta</taxon>
        <taxon>Spermatophyta</taxon>
        <taxon>Magnoliopsida</taxon>
        <taxon>eudicotyledons</taxon>
        <taxon>Gunneridae</taxon>
        <taxon>Pentapetalae</taxon>
        <taxon>asterids</taxon>
        <taxon>campanulids</taxon>
        <taxon>Asterales</taxon>
        <taxon>Asteraceae</taxon>
        <taxon>Carduoideae</taxon>
        <taxon>Cardueae</taxon>
        <taxon>Arctiinae</taxon>
        <taxon>Arctium</taxon>
    </lineage>
</organism>
<evidence type="ECO:0000313" key="2">
    <source>
        <dbReference type="Proteomes" id="UP001055879"/>
    </source>
</evidence>
<name>A0ACB8XSV0_ARCLA</name>
<dbReference type="EMBL" id="CM042061">
    <property type="protein sequence ID" value="KAI3672917.1"/>
    <property type="molecule type" value="Genomic_DNA"/>
</dbReference>
<protein>
    <submittedName>
        <fullName evidence="1">Uncharacterized protein</fullName>
    </submittedName>
</protein>
<accession>A0ACB8XSV0</accession>
<sequence length="147" mass="16959">MCVSRTAFPGMTTPRSVVSRVRRSHSYQLLRILGALNPGMPIPGSSNPSTSFPCNQRKVDLLKPNQSLPHIESLPLFKILEQPELGILDKRLKIDQNAPEMTIKCKERDLMVKVLKLVEDKTWERNMIRRFECKFGLRRRHIPPLET</sequence>
<comment type="caution">
    <text evidence="1">The sequence shown here is derived from an EMBL/GenBank/DDBJ whole genome shotgun (WGS) entry which is preliminary data.</text>
</comment>
<reference evidence="2" key="1">
    <citation type="journal article" date="2022" name="Mol. Ecol. Resour.">
        <title>The genomes of chicory, endive, great burdock and yacon provide insights into Asteraceae palaeo-polyploidization history and plant inulin production.</title>
        <authorList>
            <person name="Fan W."/>
            <person name="Wang S."/>
            <person name="Wang H."/>
            <person name="Wang A."/>
            <person name="Jiang F."/>
            <person name="Liu H."/>
            <person name="Zhao H."/>
            <person name="Xu D."/>
            <person name="Zhang Y."/>
        </authorList>
    </citation>
    <scope>NUCLEOTIDE SEQUENCE [LARGE SCALE GENOMIC DNA]</scope>
    <source>
        <strain evidence="2">cv. Niubang</strain>
    </source>
</reference>
<evidence type="ECO:0000313" key="1">
    <source>
        <dbReference type="EMBL" id="KAI3672917.1"/>
    </source>
</evidence>